<feature type="compositionally biased region" description="Polar residues" evidence="1">
    <location>
        <begin position="25"/>
        <end position="35"/>
    </location>
</feature>
<feature type="compositionally biased region" description="Polar residues" evidence="1">
    <location>
        <begin position="46"/>
        <end position="58"/>
    </location>
</feature>
<proteinExistence type="predicted"/>
<feature type="region of interest" description="Disordered" evidence="1">
    <location>
        <begin position="21"/>
        <end position="58"/>
    </location>
</feature>
<sequence>MGKQKYSEDVLYKKVKIENNERNESSNCHQNQFSHKQYPRNGNIYHKSNANQKRLQMK</sequence>
<keyword evidence="3" id="KW-1185">Reference proteome</keyword>
<evidence type="ECO:0000256" key="1">
    <source>
        <dbReference type="SAM" id="MobiDB-lite"/>
    </source>
</evidence>
<dbReference type="EMBL" id="CP029077">
    <property type="protein sequence ID" value="QED23789.1"/>
    <property type="molecule type" value="Genomic_DNA"/>
</dbReference>
<protein>
    <submittedName>
        <fullName evidence="2">Uncharacterized protein</fullName>
    </submittedName>
</protein>
<reference evidence="2 3" key="1">
    <citation type="journal article" date="2019" name="ISME J.">
        <title>Deianiraea, an extracellular bacterium associated with the ciliate Paramecium, suggests an alternative scenario for the evolution of Rickettsiales.</title>
        <authorList>
            <person name="Castelli M."/>
            <person name="Sabaneyeva E."/>
            <person name="Lanzoni O."/>
            <person name="Lebedeva N."/>
            <person name="Floriano A.M."/>
            <person name="Gaiarsa S."/>
            <person name="Benken K."/>
            <person name="Modeo L."/>
            <person name="Bandi C."/>
            <person name="Potekhin A."/>
            <person name="Sassera D."/>
            <person name="Petroni G."/>
        </authorList>
    </citation>
    <scope>NUCLEOTIDE SEQUENCE [LARGE SCALE GENOMIC DNA]</scope>
    <source>
        <strain evidence="2">CyL4-1</strain>
    </source>
</reference>
<accession>A0A5B8XFT1</accession>
<evidence type="ECO:0000313" key="2">
    <source>
        <dbReference type="EMBL" id="QED23789.1"/>
    </source>
</evidence>
<gene>
    <name evidence="2" type="ORF">Deia_01005</name>
</gene>
<evidence type="ECO:0000313" key="3">
    <source>
        <dbReference type="Proteomes" id="UP000321934"/>
    </source>
</evidence>
<organism evidence="2 3">
    <name type="scientific">Candidatus Deianiraea vastatrix</name>
    <dbReference type="NCBI Taxonomy" id="2163644"/>
    <lineage>
        <taxon>Bacteria</taxon>
        <taxon>Pseudomonadati</taxon>
        <taxon>Pseudomonadota</taxon>
        <taxon>Alphaproteobacteria</taxon>
        <taxon>Rickettsiales</taxon>
        <taxon>Candidatus Deianiraeaceae</taxon>
        <taxon>Candidatus Deianiraea</taxon>
    </lineage>
</organism>
<dbReference type="Proteomes" id="UP000321934">
    <property type="component" value="Chromosome"/>
</dbReference>
<dbReference type="AlphaFoldDB" id="A0A5B8XFT1"/>
<name>A0A5B8XFT1_9RICK</name>